<accession>A0A974DLN8</accession>
<protein>
    <submittedName>
        <fullName evidence="2">Uncharacterized protein</fullName>
    </submittedName>
</protein>
<evidence type="ECO:0000313" key="2">
    <source>
        <dbReference type="EMBL" id="OCT93036.1"/>
    </source>
</evidence>
<evidence type="ECO:0000256" key="1">
    <source>
        <dbReference type="SAM" id="MobiDB-lite"/>
    </source>
</evidence>
<organism evidence="2 3">
    <name type="scientific">Xenopus laevis</name>
    <name type="common">African clawed frog</name>
    <dbReference type="NCBI Taxonomy" id="8355"/>
    <lineage>
        <taxon>Eukaryota</taxon>
        <taxon>Metazoa</taxon>
        <taxon>Chordata</taxon>
        <taxon>Craniata</taxon>
        <taxon>Vertebrata</taxon>
        <taxon>Euteleostomi</taxon>
        <taxon>Amphibia</taxon>
        <taxon>Batrachia</taxon>
        <taxon>Anura</taxon>
        <taxon>Pipoidea</taxon>
        <taxon>Pipidae</taxon>
        <taxon>Xenopodinae</taxon>
        <taxon>Xenopus</taxon>
        <taxon>Xenopus</taxon>
    </lineage>
</organism>
<evidence type="ECO:0000313" key="3">
    <source>
        <dbReference type="Proteomes" id="UP000694892"/>
    </source>
</evidence>
<sequence length="83" mass="8907">MECGDGYRSVGTGKSYNKQQRAGPRQYMAKASISVLHNDEQSGGTEYGSRAERHSSGSTSGGTANESIAWRISYCAKQGDKVL</sequence>
<reference evidence="3" key="1">
    <citation type="journal article" date="2016" name="Nature">
        <title>Genome evolution in the allotetraploid frog Xenopus laevis.</title>
        <authorList>
            <person name="Session A.M."/>
            <person name="Uno Y."/>
            <person name="Kwon T."/>
            <person name="Chapman J.A."/>
            <person name="Toyoda A."/>
            <person name="Takahashi S."/>
            <person name="Fukui A."/>
            <person name="Hikosaka A."/>
            <person name="Suzuki A."/>
            <person name="Kondo M."/>
            <person name="van Heeringen S.J."/>
            <person name="Quigley I."/>
            <person name="Heinz S."/>
            <person name="Ogino H."/>
            <person name="Ochi H."/>
            <person name="Hellsten U."/>
            <person name="Lyons J.B."/>
            <person name="Simakov O."/>
            <person name="Putnam N."/>
            <person name="Stites J."/>
            <person name="Kuroki Y."/>
            <person name="Tanaka T."/>
            <person name="Michiue T."/>
            <person name="Watanabe M."/>
            <person name="Bogdanovic O."/>
            <person name="Lister R."/>
            <person name="Georgiou G."/>
            <person name="Paranjpe S.S."/>
            <person name="van Kruijsbergen I."/>
            <person name="Shu S."/>
            <person name="Carlson J."/>
            <person name="Kinoshita T."/>
            <person name="Ohta Y."/>
            <person name="Mawaribuchi S."/>
            <person name="Jenkins J."/>
            <person name="Grimwood J."/>
            <person name="Schmutz J."/>
            <person name="Mitros T."/>
            <person name="Mozaffari S.V."/>
            <person name="Suzuki Y."/>
            <person name="Haramoto Y."/>
            <person name="Yamamoto T.S."/>
            <person name="Takagi C."/>
            <person name="Heald R."/>
            <person name="Miller K."/>
            <person name="Haudenschild C."/>
            <person name="Kitzman J."/>
            <person name="Nakayama T."/>
            <person name="Izutsu Y."/>
            <person name="Robert J."/>
            <person name="Fortriede J."/>
            <person name="Burns K."/>
            <person name="Lotay V."/>
            <person name="Karimi K."/>
            <person name="Yasuoka Y."/>
            <person name="Dichmann D.S."/>
            <person name="Flajnik M.F."/>
            <person name="Houston D.W."/>
            <person name="Shendure J."/>
            <person name="DuPasquier L."/>
            <person name="Vize P.D."/>
            <person name="Zorn A.M."/>
            <person name="Ito M."/>
            <person name="Marcotte E.M."/>
            <person name="Wallingford J.B."/>
            <person name="Ito Y."/>
            <person name="Asashima M."/>
            <person name="Ueno N."/>
            <person name="Matsuda Y."/>
            <person name="Veenstra G.J."/>
            <person name="Fujiyama A."/>
            <person name="Harland R.M."/>
            <person name="Taira M."/>
            <person name="Rokhsar D.S."/>
        </authorList>
    </citation>
    <scope>NUCLEOTIDE SEQUENCE [LARGE SCALE GENOMIC DNA]</scope>
    <source>
        <strain evidence="3">J</strain>
    </source>
</reference>
<dbReference type="Proteomes" id="UP000694892">
    <property type="component" value="Chromosome 2S"/>
</dbReference>
<dbReference type="EMBL" id="CM004469">
    <property type="protein sequence ID" value="OCT93036.1"/>
    <property type="molecule type" value="Genomic_DNA"/>
</dbReference>
<proteinExistence type="predicted"/>
<feature type="region of interest" description="Disordered" evidence="1">
    <location>
        <begin position="1"/>
        <end position="64"/>
    </location>
</feature>
<dbReference type="AlphaFoldDB" id="A0A974DLN8"/>
<gene>
    <name evidence="2" type="ORF">XELAEV_18016102mg</name>
</gene>
<name>A0A974DLN8_XENLA</name>